<comment type="catalytic activity">
    <reaction evidence="13 15">
        <text>riboflavin + ATP = FMN + ADP + H(+)</text>
        <dbReference type="Rhea" id="RHEA:14357"/>
        <dbReference type="ChEBI" id="CHEBI:15378"/>
        <dbReference type="ChEBI" id="CHEBI:30616"/>
        <dbReference type="ChEBI" id="CHEBI:57986"/>
        <dbReference type="ChEBI" id="CHEBI:58210"/>
        <dbReference type="ChEBI" id="CHEBI:456216"/>
        <dbReference type="EC" id="2.7.1.26"/>
    </reaction>
</comment>
<dbReference type="GO" id="GO:0009231">
    <property type="term" value="P:riboflavin biosynthetic process"/>
    <property type="evidence" value="ECO:0007669"/>
    <property type="project" value="InterPro"/>
</dbReference>
<comment type="catalytic activity">
    <reaction evidence="14 15">
        <text>FMN + ATP + H(+) = FAD + diphosphate</text>
        <dbReference type="Rhea" id="RHEA:17237"/>
        <dbReference type="ChEBI" id="CHEBI:15378"/>
        <dbReference type="ChEBI" id="CHEBI:30616"/>
        <dbReference type="ChEBI" id="CHEBI:33019"/>
        <dbReference type="ChEBI" id="CHEBI:57692"/>
        <dbReference type="ChEBI" id="CHEBI:58210"/>
        <dbReference type="EC" id="2.7.7.2"/>
    </reaction>
</comment>
<evidence type="ECO:0000313" key="18">
    <source>
        <dbReference type="Proteomes" id="UP001229244"/>
    </source>
</evidence>
<dbReference type="RefSeq" id="WP_306883745.1">
    <property type="nucleotide sequence ID" value="NZ_JAUSUL010000001.1"/>
</dbReference>
<dbReference type="PANTHER" id="PTHR22749">
    <property type="entry name" value="RIBOFLAVIN KINASE/FMN ADENYLYLTRANSFERASE"/>
    <property type="match status" value="1"/>
</dbReference>
<evidence type="ECO:0000256" key="10">
    <source>
        <dbReference type="ARBA" id="ARBA00022827"/>
    </source>
</evidence>
<sequence length="334" mass="36296">MTAASFPERSAPFRTATIDAVPPELRGGVAAIGNFDGVHRGHQEVLAAAQTLARDEEGPAVVLTFEPHPRTFFRPDPPVFRLTPPAERAVVLEALGLDGMVLVPFDEALAATEPDAFVDTILRDRLGVTGAVVGYNFHFGHKRRGTPDFLTARGEADGFDVAVIEPGVDAHGEPISSTRIRTALEAGSPHIAAELLGYRWLVMGAVAHGDKRGRTLGYPTANIKLDPSCELKHGVYAVRVFVDGERFDGVASFGRRPMFDDGAPLFETFLFDFSGDLYGKELRISVFEFLRPELKFDSVEALIQQMDADSAQARRHLDAATPLSDLDAALSFPR</sequence>
<organism evidence="17 18">
    <name type="scientific">Amorphus orientalis</name>
    <dbReference type="NCBI Taxonomy" id="649198"/>
    <lineage>
        <taxon>Bacteria</taxon>
        <taxon>Pseudomonadati</taxon>
        <taxon>Pseudomonadota</taxon>
        <taxon>Alphaproteobacteria</taxon>
        <taxon>Hyphomicrobiales</taxon>
        <taxon>Amorphaceae</taxon>
        <taxon>Amorphus</taxon>
    </lineage>
</organism>
<dbReference type="EC" id="2.7.1.26" evidence="15"/>
<evidence type="ECO:0000256" key="14">
    <source>
        <dbReference type="ARBA" id="ARBA00049494"/>
    </source>
</evidence>
<comment type="function">
    <text evidence="1">Catalyzes the phosphorylation of riboflavin to FMN followed by the adenylation of FMN to FAD.</text>
</comment>
<evidence type="ECO:0000256" key="7">
    <source>
        <dbReference type="ARBA" id="ARBA00022695"/>
    </source>
</evidence>
<comment type="similarity">
    <text evidence="15">Belongs to the ribF family.</text>
</comment>
<dbReference type="GO" id="GO:0003919">
    <property type="term" value="F:FMN adenylyltransferase activity"/>
    <property type="evidence" value="ECO:0007669"/>
    <property type="project" value="UniProtKB-UniRule"/>
</dbReference>
<dbReference type="Pfam" id="PF01687">
    <property type="entry name" value="Flavokinase"/>
    <property type="match status" value="1"/>
</dbReference>
<dbReference type="InterPro" id="IPR023468">
    <property type="entry name" value="Riboflavin_kinase"/>
</dbReference>
<protein>
    <recommendedName>
        <fullName evidence="15">Riboflavin biosynthesis protein</fullName>
    </recommendedName>
    <domain>
        <recommendedName>
            <fullName evidence="15">Riboflavin kinase</fullName>
            <ecNumber evidence="15">2.7.1.26</ecNumber>
        </recommendedName>
        <alternativeName>
            <fullName evidence="15">Flavokinase</fullName>
        </alternativeName>
    </domain>
    <domain>
        <recommendedName>
            <fullName evidence="15">FMN adenylyltransferase</fullName>
            <ecNumber evidence="15">2.7.7.2</ecNumber>
        </recommendedName>
        <alternativeName>
            <fullName evidence="15">FAD pyrophosphorylase</fullName>
        </alternativeName>
        <alternativeName>
            <fullName evidence="15">FAD synthase</fullName>
        </alternativeName>
    </domain>
</protein>
<evidence type="ECO:0000256" key="4">
    <source>
        <dbReference type="ARBA" id="ARBA00022630"/>
    </source>
</evidence>
<accession>A0AAE3VLP7</accession>
<dbReference type="Proteomes" id="UP001229244">
    <property type="component" value="Unassembled WGS sequence"/>
</dbReference>
<evidence type="ECO:0000256" key="9">
    <source>
        <dbReference type="ARBA" id="ARBA00022777"/>
    </source>
</evidence>
<dbReference type="SUPFAM" id="SSF52374">
    <property type="entry name" value="Nucleotidylyl transferase"/>
    <property type="match status" value="1"/>
</dbReference>
<dbReference type="PANTHER" id="PTHR22749:SF6">
    <property type="entry name" value="RIBOFLAVIN KINASE"/>
    <property type="match status" value="1"/>
</dbReference>
<dbReference type="PIRSF" id="PIRSF004491">
    <property type="entry name" value="FAD_Synth"/>
    <property type="match status" value="1"/>
</dbReference>
<dbReference type="NCBIfam" id="NF004160">
    <property type="entry name" value="PRK05627.1-3"/>
    <property type="match status" value="1"/>
</dbReference>
<dbReference type="GO" id="GO:0008531">
    <property type="term" value="F:riboflavin kinase activity"/>
    <property type="evidence" value="ECO:0007669"/>
    <property type="project" value="UniProtKB-UniRule"/>
</dbReference>
<dbReference type="Pfam" id="PF06574">
    <property type="entry name" value="FAD_syn"/>
    <property type="match status" value="1"/>
</dbReference>
<dbReference type="GO" id="GO:0005524">
    <property type="term" value="F:ATP binding"/>
    <property type="evidence" value="ECO:0007669"/>
    <property type="project" value="UniProtKB-UniRule"/>
</dbReference>
<keyword evidence="5 15" id="KW-0288">FMN</keyword>
<keyword evidence="4 15" id="KW-0285">Flavoprotein</keyword>
<evidence type="ECO:0000256" key="6">
    <source>
        <dbReference type="ARBA" id="ARBA00022679"/>
    </source>
</evidence>
<comment type="pathway">
    <text evidence="3 15">Cofactor biosynthesis; FMN biosynthesis; FMN from riboflavin (ATP route): step 1/1.</text>
</comment>
<evidence type="ECO:0000256" key="8">
    <source>
        <dbReference type="ARBA" id="ARBA00022741"/>
    </source>
</evidence>
<dbReference type="CDD" id="cd02064">
    <property type="entry name" value="FAD_synthetase_N"/>
    <property type="match status" value="1"/>
</dbReference>
<keyword evidence="12" id="KW-0511">Multifunctional enzyme</keyword>
<dbReference type="SUPFAM" id="SSF82114">
    <property type="entry name" value="Riboflavin kinase-like"/>
    <property type="match status" value="1"/>
</dbReference>
<dbReference type="GO" id="GO:0006747">
    <property type="term" value="P:FAD biosynthetic process"/>
    <property type="evidence" value="ECO:0007669"/>
    <property type="project" value="UniProtKB-UniRule"/>
</dbReference>
<evidence type="ECO:0000256" key="15">
    <source>
        <dbReference type="PIRNR" id="PIRNR004491"/>
    </source>
</evidence>
<dbReference type="GO" id="GO:0009398">
    <property type="term" value="P:FMN biosynthetic process"/>
    <property type="evidence" value="ECO:0007669"/>
    <property type="project" value="UniProtKB-UniRule"/>
</dbReference>
<evidence type="ECO:0000256" key="1">
    <source>
        <dbReference type="ARBA" id="ARBA00002121"/>
    </source>
</evidence>
<evidence type="ECO:0000259" key="16">
    <source>
        <dbReference type="SMART" id="SM00904"/>
    </source>
</evidence>
<proteinExistence type="inferred from homology"/>
<evidence type="ECO:0000313" key="17">
    <source>
        <dbReference type="EMBL" id="MDQ0313956.1"/>
    </source>
</evidence>
<dbReference type="FunFam" id="3.40.50.620:FF:000021">
    <property type="entry name" value="Riboflavin biosynthesis protein"/>
    <property type="match status" value="1"/>
</dbReference>
<keyword evidence="6 15" id="KW-0808">Transferase</keyword>
<dbReference type="InterPro" id="IPR002606">
    <property type="entry name" value="Riboflavin_kinase_bac"/>
</dbReference>
<keyword evidence="9 15" id="KW-0418">Kinase</keyword>
<reference evidence="17" key="1">
    <citation type="submission" date="2023-07" db="EMBL/GenBank/DDBJ databases">
        <title>Genomic Encyclopedia of Type Strains, Phase IV (KMG-IV): sequencing the most valuable type-strain genomes for metagenomic binning, comparative biology and taxonomic classification.</title>
        <authorList>
            <person name="Goeker M."/>
        </authorList>
    </citation>
    <scope>NUCLEOTIDE SEQUENCE</scope>
    <source>
        <strain evidence="17">DSM 21202</strain>
    </source>
</reference>
<keyword evidence="8 15" id="KW-0547">Nucleotide-binding</keyword>
<evidence type="ECO:0000256" key="3">
    <source>
        <dbReference type="ARBA" id="ARBA00005201"/>
    </source>
</evidence>
<dbReference type="AlphaFoldDB" id="A0AAE3VLP7"/>
<keyword evidence="10 15" id="KW-0274">FAD</keyword>
<evidence type="ECO:0000256" key="11">
    <source>
        <dbReference type="ARBA" id="ARBA00022840"/>
    </source>
</evidence>
<keyword evidence="11 15" id="KW-0067">ATP-binding</keyword>
<dbReference type="EMBL" id="JAUSUL010000001">
    <property type="protein sequence ID" value="MDQ0313956.1"/>
    <property type="molecule type" value="Genomic_DNA"/>
</dbReference>
<name>A0AAE3VLP7_9HYPH</name>
<keyword evidence="7 15" id="KW-0548">Nucleotidyltransferase</keyword>
<evidence type="ECO:0000256" key="5">
    <source>
        <dbReference type="ARBA" id="ARBA00022643"/>
    </source>
</evidence>
<dbReference type="Gene3D" id="3.40.50.620">
    <property type="entry name" value="HUPs"/>
    <property type="match status" value="1"/>
</dbReference>
<keyword evidence="18" id="KW-1185">Reference proteome</keyword>
<dbReference type="InterPro" id="IPR015864">
    <property type="entry name" value="FAD_synthase"/>
</dbReference>
<evidence type="ECO:0000256" key="2">
    <source>
        <dbReference type="ARBA" id="ARBA00004726"/>
    </source>
</evidence>
<comment type="pathway">
    <text evidence="2 15">Cofactor biosynthesis; FAD biosynthesis; FAD from FMN: step 1/1.</text>
</comment>
<evidence type="ECO:0000256" key="13">
    <source>
        <dbReference type="ARBA" id="ARBA00047880"/>
    </source>
</evidence>
<gene>
    <name evidence="17" type="ORF">J2S73_000393</name>
</gene>
<dbReference type="Gene3D" id="2.40.30.30">
    <property type="entry name" value="Riboflavin kinase-like"/>
    <property type="match status" value="1"/>
</dbReference>
<dbReference type="NCBIfam" id="TIGR00083">
    <property type="entry name" value="ribF"/>
    <property type="match status" value="1"/>
</dbReference>
<dbReference type="InterPro" id="IPR023465">
    <property type="entry name" value="Riboflavin_kinase_dom_sf"/>
</dbReference>
<dbReference type="InterPro" id="IPR015865">
    <property type="entry name" value="Riboflavin_kinase_bac/euk"/>
</dbReference>
<dbReference type="InterPro" id="IPR014729">
    <property type="entry name" value="Rossmann-like_a/b/a_fold"/>
</dbReference>
<feature type="domain" description="Riboflavin kinase" evidence="16">
    <location>
        <begin position="195"/>
        <end position="318"/>
    </location>
</feature>
<dbReference type="EC" id="2.7.7.2" evidence="15"/>
<comment type="caution">
    <text evidence="17">The sequence shown here is derived from an EMBL/GenBank/DDBJ whole genome shotgun (WGS) entry which is preliminary data.</text>
</comment>
<evidence type="ECO:0000256" key="12">
    <source>
        <dbReference type="ARBA" id="ARBA00023268"/>
    </source>
</evidence>
<dbReference type="SMART" id="SM00904">
    <property type="entry name" value="Flavokinase"/>
    <property type="match status" value="1"/>
</dbReference>